<reference evidence="8 9" key="1">
    <citation type="submission" date="2020-07" db="EMBL/GenBank/DDBJ databases">
        <title>Metarhizium humberi genome.</title>
        <authorList>
            <person name="Lysoe E."/>
        </authorList>
    </citation>
    <scope>NUCLEOTIDE SEQUENCE [LARGE SCALE GENOMIC DNA]</scope>
    <source>
        <strain evidence="8 9">ESALQ1638</strain>
    </source>
</reference>
<dbReference type="PANTHER" id="PTHR43591:SF10">
    <property type="entry name" value="ABC TRANSMEMBRANE TYPE-1 DOMAIN-CONTAINING PROTEIN-RELATED"/>
    <property type="match status" value="1"/>
</dbReference>
<dbReference type="SUPFAM" id="SSF53335">
    <property type="entry name" value="S-adenosyl-L-methionine-dependent methyltransferases"/>
    <property type="match status" value="1"/>
</dbReference>
<keyword evidence="1" id="KW-0001">2Fe-2S</keyword>
<dbReference type="InterPro" id="IPR029063">
    <property type="entry name" value="SAM-dependent_MTases_sf"/>
</dbReference>
<evidence type="ECO:0000313" key="9">
    <source>
        <dbReference type="Proteomes" id="UP000764110"/>
    </source>
</evidence>
<dbReference type="GO" id="GO:0008168">
    <property type="term" value="F:methyltransferase activity"/>
    <property type="evidence" value="ECO:0007669"/>
    <property type="project" value="TreeGrafter"/>
</dbReference>
<keyword evidence="3" id="KW-0408">Iron</keyword>
<dbReference type="PANTHER" id="PTHR43591">
    <property type="entry name" value="METHYLTRANSFERASE"/>
    <property type="match status" value="1"/>
</dbReference>
<comment type="caution">
    <text evidence="8">The sequence shown here is derived from an EMBL/GenBank/DDBJ whole genome shotgun (WGS) entry which is preliminary data.</text>
</comment>
<dbReference type="EMBL" id="JACEFI010000002">
    <property type="protein sequence ID" value="KAH0600281.1"/>
    <property type="molecule type" value="Genomic_DNA"/>
</dbReference>
<feature type="region of interest" description="Disordered" evidence="6">
    <location>
        <begin position="1"/>
        <end position="49"/>
    </location>
</feature>
<evidence type="ECO:0000256" key="3">
    <source>
        <dbReference type="ARBA" id="ARBA00023004"/>
    </source>
</evidence>
<evidence type="ECO:0000313" key="8">
    <source>
        <dbReference type="EMBL" id="KAH0600281.1"/>
    </source>
</evidence>
<dbReference type="InterPro" id="IPR036922">
    <property type="entry name" value="Rieske_2Fe-2S_sf"/>
</dbReference>
<name>A0A9P8MET2_9HYPO</name>
<keyword evidence="4" id="KW-0411">Iron-sulfur</keyword>
<dbReference type="GO" id="GO:0051537">
    <property type="term" value="F:2 iron, 2 sulfur cluster binding"/>
    <property type="evidence" value="ECO:0007669"/>
    <property type="project" value="UniProtKB-KW"/>
</dbReference>
<dbReference type="AlphaFoldDB" id="A0A9P8MET2"/>
<dbReference type="PROSITE" id="PS51296">
    <property type="entry name" value="RIESKE"/>
    <property type="match status" value="1"/>
</dbReference>
<dbReference type="CDD" id="cd02440">
    <property type="entry name" value="AdoMet_MTases"/>
    <property type="match status" value="1"/>
</dbReference>
<evidence type="ECO:0000256" key="4">
    <source>
        <dbReference type="ARBA" id="ARBA00023014"/>
    </source>
</evidence>
<dbReference type="SUPFAM" id="SSF50022">
    <property type="entry name" value="ISP domain"/>
    <property type="match status" value="1"/>
</dbReference>
<dbReference type="Gene3D" id="2.102.10.10">
    <property type="entry name" value="Rieske [2Fe-2S] iron-sulphur domain"/>
    <property type="match status" value="1"/>
</dbReference>
<keyword evidence="2" id="KW-0479">Metal-binding</keyword>
<protein>
    <recommendedName>
        <fullName evidence="7">Rieske domain-containing protein</fullName>
    </recommendedName>
</protein>
<accession>A0A9P8MET2</accession>
<proteinExistence type="inferred from homology"/>
<sequence>MSSPKMPDKAKQSPSPKPLSPAGDPAPPLLADDRPTNTQIPFRWTDDDTDSALGDEGSILSSTVSLNESIYNYRNLHGRTYQNSSTTEYWGPNDDTQNLGLDIAHHFITLLLGDRLFEAPIPERPTKILDVGTGTGIWAIDMADAYPSSEIIGTDISPIQPVWVPQNLTFEIEDAQLDWTFNPSSFDFIHMRALYGSIGDWPRLYHQAYTALKPGGWLEDFEFTITLHSDLPEIRDDPDHIFKRWGTVFMEAGDRMGKSLRIGMNGRMTRYMREAGFEHITQKYYQVPVGGWSTDYTYKQIGLYNLTFMEDSLEGFALFLLREIMGWEYARVQVFLAEMRTALRHTKSRPYYLVRVLYGYFAIPAASPSRAGHGGTSSPAIRGFHSADGVGSTTKSTLPLPTPSQPQGSARPKPSEMNWLRSRPDTSWISAGPASSFPNLGEDAGSLILSRLCDAQLTPGCKIFHVPKDQPSQASEMHVSPESLESPVVGDELKDQVLVFQYRGNFHAVDHSYPLSNGIPFDIEDFGVVLSAGLSCPKHGWSFDLFTGTADRAAYKLAVWEVQLRDKDGVTVVDRRGGDDVGAQDRTVWVRRKPRMG</sequence>
<dbReference type="Gene3D" id="3.40.50.150">
    <property type="entry name" value="Vaccinia Virus protein VP39"/>
    <property type="match status" value="1"/>
</dbReference>
<dbReference type="GO" id="GO:0046872">
    <property type="term" value="F:metal ion binding"/>
    <property type="evidence" value="ECO:0007669"/>
    <property type="project" value="UniProtKB-KW"/>
</dbReference>
<evidence type="ECO:0000256" key="2">
    <source>
        <dbReference type="ARBA" id="ARBA00022723"/>
    </source>
</evidence>
<evidence type="ECO:0000256" key="1">
    <source>
        <dbReference type="ARBA" id="ARBA00022714"/>
    </source>
</evidence>
<keyword evidence="9" id="KW-1185">Reference proteome</keyword>
<feature type="compositionally biased region" description="Low complexity" evidence="6">
    <location>
        <begin position="391"/>
        <end position="409"/>
    </location>
</feature>
<organism evidence="8 9">
    <name type="scientific">Metarhizium humberi</name>
    <dbReference type="NCBI Taxonomy" id="2596975"/>
    <lineage>
        <taxon>Eukaryota</taxon>
        <taxon>Fungi</taxon>
        <taxon>Dikarya</taxon>
        <taxon>Ascomycota</taxon>
        <taxon>Pezizomycotina</taxon>
        <taxon>Sordariomycetes</taxon>
        <taxon>Hypocreomycetidae</taxon>
        <taxon>Hypocreales</taxon>
        <taxon>Clavicipitaceae</taxon>
        <taxon>Metarhizium</taxon>
    </lineage>
</organism>
<feature type="compositionally biased region" description="Basic and acidic residues" evidence="6">
    <location>
        <begin position="1"/>
        <end position="11"/>
    </location>
</feature>
<feature type="region of interest" description="Disordered" evidence="6">
    <location>
        <begin position="368"/>
        <end position="418"/>
    </location>
</feature>
<dbReference type="Pfam" id="PF13489">
    <property type="entry name" value="Methyltransf_23"/>
    <property type="match status" value="1"/>
</dbReference>
<comment type="similarity">
    <text evidence="5">Belongs to the methyltransferase superfamily. LaeA methyltransferase family.</text>
</comment>
<evidence type="ECO:0000256" key="6">
    <source>
        <dbReference type="SAM" id="MobiDB-lite"/>
    </source>
</evidence>
<feature type="domain" description="Rieske" evidence="7">
    <location>
        <begin position="474"/>
        <end position="573"/>
    </location>
</feature>
<dbReference type="InterPro" id="IPR017941">
    <property type="entry name" value="Rieske_2Fe-2S"/>
</dbReference>
<feature type="compositionally biased region" description="Pro residues" evidence="6">
    <location>
        <begin position="15"/>
        <end position="28"/>
    </location>
</feature>
<gene>
    <name evidence="8" type="ORF">MHUMG1_01277</name>
</gene>
<evidence type="ECO:0000259" key="7">
    <source>
        <dbReference type="PROSITE" id="PS51296"/>
    </source>
</evidence>
<dbReference type="Proteomes" id="UP000764110">
    <property type="component" value="Unassembled WGS sequence"/>
</dbReference>
<evidence type="ECO:0000256" key="5">
    <source>
        <dbReference type="ARBA" id="ARBA00038158"/>
    </source>
</evidence>